<keyword evidence="1" id="KW-0812">Transmembrane</keyword>
<dbReference type="Proteomes" id="UP000274556">
    <property type="component" value="Unassembled WGS sequence"/>
</dbReference>
<dbReference type="AlphaFoldDB" id="A0A495V8H3"/>
<keyword evidence="1" id="KW-0472">Membrane</keyword>
<gene>
    <name evidence="2" type="ORF">BDD21_3048</name>
</gene>
<proteinExistence type="predicted"/>
<evidence type="ECO:0000256" key="1">
    <source>
        <dbReference type="SAM" id="Phobius"/>
    </source>
</evidence>
<protein>
    <submittedName>
        <fullName evidence="2">Uncharacterized protein</fullName>
    </submittedName>
</protein>
<dbReference type="GO" id="GO:0005975">
    <property type="term" value="P:carbohydrate metabolic process"/>
    <property type="evidence" value="ECO:0007669"/>
    <property type="project" value="InterPro"/>
</dbReference>
<dbReference type="Gene3D" id="3.20.20.370">
    <property type="entry name" value="Glycoside hydrolase/deacetylase"/>
    <property type="match status" value="1"/>
</dbReference>
<evidence type="ECO:0000313" key="3">
    <source>
        <dbReference type="Proteomes" id="UP000274556"/>
    </source>
</evidence>
<keyword evidence="3" id="KW-1185">Reference proteome</keyword>
<comment type="caution">
    <text evidence="2">The sequence shown here is derived from an EMBL/GenBank/DDBJ whole genome shotgun (WGS) entry which is preliminary data.</text>
</comment>
<dbReference type="InterPro" id="IPR011330">
    <property type="entry name" value="Glyco_hydro/deAcase_b/a-brl"/>
</dbReference>
<keyword evidence="1" id="KW-1133">Transmembrane helix</keyword>
<sequence>MTLAAFVLLVAGVLGSAWLVATRLAFLAPYRAGWVMYLANLTWELLEKRTHVRRAWLELAGAGTSLVLLGLGGVGAVGLAVAALLFLGLELVARARERGVLTGLPARLDLQGLRSPASPGVTRFPAPSVHPDLTLTLEAPFVERDPAYRLGLLPLGVPFEIELIIGNHTLVPTQWSVRAELVVPSGFGLGDAAVRTLPPLSAGAAARLTWVVTPVEVTGAGTAELKVSWDGEQRSIRIAHEGARAIDSAEIRSVVVRRYPGARRAAFAWRGDMDLYDTSSFQSIEGLEVALALGARYGIAQTLFMSTRLTLDETAAREWAAHYGVDRGADEIPRFIAWMREHVELRHASPYPVESERPYVMELGNHGHLHYDTDTAGAPGNGWKAGARPGEGDYPWLGEDKGSFGDQRDNILEAERWFRRCLDFVPRSWAKPGRGNDSYTPAAVEAAGCEVASGSDIRPSDNALRQPPPHHPAETRLVELTARYPGDPQHIHHFDMLRFWLHRAHRLGIPMVLMCHQHLRQFDGTACARLTEALLRHALGGFRGDLYLDTVYGIGVYWRDVLSPSSAVVRVTHEAGRVTLTNGSERDLVRVPVDIQLADGGRITRLVSVASGERVVVGVAVGL</sequence>
<organism evidence="2 3">
    <name type="scientific">Thiocapsa rosea</name>
    <dbReference type="NCBI Taxonomy" id="69360"/>
    <lineage>
        <taxon>Bacteria</taxon>
        <taxon>Pseudomonadati</taxon>
        <taxon>Pseudomonadota</taxon>
        <taxon>Gammaproteobacteria</taxon>
        <taxon>Chromatiales</taxon>
        <taxon>Chromatiaceae</taxon>
        <taxon>Thiocapsa</taxon>
    </lineage>
</organism>
<accession>A0A495V8H3</accession>
<reference evidence="2 3" key="1">
    <citation type="submission" date="2018-10" db="EMBL/GenBank/DDBJ databases">
        <title>Genomic Encyclopedia of Archaeal and Bacterial Type Strains, Phase II (KMG-II): from individual species to whole genera.</title>
        <authorList>
            <person name="Goeker M."/>
        </authorList>
    </citation>
    <scope>NUCLEOTIDE SEQUENCE [LARGE SCALE GENOMIC DNA]</scope>
    <source>
        <strain evidence="2 3">DSM 235</strain>
    </source>
</reference>
<evidence type="ECO:0000313" key="2">
    <source>
        <dbReference type="EMBL" id="RKT45584.1"/>
    </source>
</evidence>
<dbReference type="SUPFAM" id="SSF88713">
    <property type="entry name" value="Glycoside hydrolase/deacetylase"/>
    <property type="match status" value="1"/>
</dbReference>
<dbReference type="RefSeq" id="WP_120797825.1">
    <property type="nucleotide sequence ID" value="NZ_RBXL01000001.1"/>
</dbReference>
<feature type="transmembrane region" description="Helical" evidence="1">
    <location>
        <begin position="66"/>
        <end position="89"/>
    </location>
</feature>
<name>A0A495V8H3_9GAMM</name>
<dbReference type="EMBL" id="RBXL01000001">
    <property type="protein sequence ID" value="RKT45584.1"/>
    <property type="molecule type" value="Genomic_DNA"/>
</dbReference>